<sequence length="96" mass="10848">MSFLDSSFVKFEKVVFFNSFCCVLGSIIPRDCLPVLFNCLSLVSSLFEVLFDSVFSTVDDILSFTINLFPGARECNLRELYWFDDGNAQSDISFTG</sequence>
<protein>
    <submittedName>
        <fullName evidence="1">Uncharacterized protein</fullName>
    </submittedName>
</protein>
<name>A0A183Q4D2_9TREM</name>
<accession>A0A183Q4D2</accession>
<dbReference type="Proteomes" id="UP000269396">
    <property type="component" value="Unassembled WGS sequence"/>
</dbReference>
<proteinExistence type="predicted"/>
<gene>
    <name evidence="1" type="ORF">SMTD_LOCUS21469</name>
</gene>
<dbReference type="AlphaFoldDB" id="A0A183Q4D2"/>
<reference evidence="1 2" key="1">
    <citation type="submission" date="2018-11" db="EMBL/GenBank/DDBJ databases">
        <authorList>
            <consortium name="Pathogen Informatics"/>
        </authorList>
    </citation>
    <scope>NUCLEOTIDE SEQUENCE [LARGE SCALE GENOMIC DNA]</scope>
    <source>
        <strain>Denwood</strain>
        <strain evidence="2">Zambia</strain>
    </source>
</reference>
<evidence type="ECO:0000313" key="2">
    <source>
        <dbReference type="Proteomes" id="UP000269396"/>
    </source>
</evidence>
<dbReference type="EMBL" id="UZAL01047440">
    <property type="protein sequence ID" value="VDP84921.1"/>
    <property type="molecule type" value="Genomic_DNA"/>
</dbReference>
<organism evidence="1 2">
    <name type="scientific">Schistosoma mattheei</name>
    <dbReference type="NCBI Taxonomy" id="31246"/>
    <lineage>
        <taxon>Eukaryota</taxon>
        <taxon>Metazoa</taxon>
        <taxon>Spiralia</taxon>
        <taxon>Lophotrochozoa</taxon>
        <taxon>Platyhelminthes</taxon>
        <taxon>Trematoda</taxon>
        <taxon>Digenea</taxon>
        <taxon>Strigeidida</taxon>
        <taxon>Schistosomatoidea</taxon>
        <taxon>Schistosomatidae</taxon>
        <taxon>Schistosoma</taxon>
    </lineage>
</organism>
<evidence type="ECO:0000313" key="1">
    <source>
        <dbReference type="EMBL" id="VDP84921.1"/>
    </source>
</evidence>
<keyword evidence="2" id="KW-1185">Reference proteome</keyword>